<dbReference type="PANTHER" id="PTHR12072">
    <property type="entry name" value="CWF19, CELL CYCLE CONTROL PROTEIN"/>
    <property type="match status" value="1"/>
</dbReference>
<name>A0A1V9ZEL7_ACHHY</name>
<accession>A0A1V9ZEL7</accession>
<dbReference type="Pfam" id="PF04677">
    <property type="entry name" value="CwfJ_C_1"/>
    <property type="match status" value="1"/>
</dbReference>
<keyword evidence="6" id="KW-1185">Reference proteome</keyword>
<comment type="caution">
    <text evidence="5">The sequence shown here is derived from an EMBL/GenBank/DDBJ whole genome shotgun (WGS) entry which is preliminary data.</text>
</comment>
<feature type="domain" description="Cwf19-like C-terminal" evidence="4">
    <location>
        <begin position="530"/>
        <end position="647"/>
    </location>
</feature>
<feature type="compositionally biased region" description="Pro residues" evidence="2">
    <location>
        <begin position="342"/>
        <end position="358"/>
    </location>
</feature>
<evidence type="ECO:0008006" key="7">
    <source>
        <dbReference type="Google" id="ProtNLM"/>
    </source>
</evidence>
<feature type="domain" description="Cwf19-like protein C-terminal" evidence="3">
    <location>
        <begin position="656"/>
        <end position="748"/>
    </location>
</feature>
<feature type="compositionally biased region" description="Basic and acidic residues" evidence="2">
    <location>
        <begin position="255"/>
        <end position="280"/>
    </location>
</feature>
<sequence>MSSLLSGIRFGGSAGADENDDAGRKKAKKHKKESKKHKKKEKHRDDSPSSSPSPAPSQLKRDEWMSMDFDTGPRNVQLSAEEQRKADEDAKRQEEIDSGKREPNTGLLYGLYDPKKPDQAGPSAVAADASVGDGGASWKAKMLQRAKDRARETGQPLEEIVRTQYGMDLSTLEEQARGARMDAHLHYKRHRDPEKPRPSAQGGRDKALIAQYNQRQSRAGPTLDTAPADGDDEAVDYSKLPDSDDDLRPRRKEPRRQEPRRRSQDRHRDGNRDRSRDRSRDRRRRSPSPRKRSRSRSRRSPSPQKKAKAAPRSVDPTLEEAAKQRAAFLYGALNAPRATPVEEPPAAEPPTTAEPPVVPDDLPRLESGAVDLNQLAARALRAKMRGDLAGFERFTAQLNLAERDELHGSVAAASAAPRQRAQVPARPEDFKTGSKRGKRTAAPDGAHLSLEELVRNERLAADMDSVHAKNVLRLGTRYDHSDGKGASASGLDEEDVVDMRMYRDAKDRLTERAYAQTSERQMLKTRMQWDTAMQRCWHCMKSDAFKKHLLVAMGEYSYVALPSAATLVPGQCILAPMEHVASTTSADENTVAELARFKKALRNMWAKEGCAAVFLETTMDPSKKRHTIIECIPVPVAMEPDVPLYFKQGLLNADEEWSTHKKIIDTTEKGLHRSIPPQFAYFHVEWSSGGYGHIIEDAAQFPKDFGADILAGILEVDPRRYGRYIPSVDAEKGRVKDFLKMWQPFDWTQELDGGEYA</sequence>
<evidence type="ECO:0000313" key="5">
    <source>
        <dbReference type="EMBL" id="OQR96455.1"/>
    </source>
</evidence>
<organism evidence="5 6">
    <name type="scientific">Achlya hypogyna</name>
    <name type="common">Oomycete</name>
    <name type="synonym">Protoachlya hypogyna</name>
    <dbReference type="NCBI Taxonomy" id="1202772"/>
    <lineage>
        <taxon>Eukaryota</taxon>
        <taxon>Sar</taxon>
        <taxon>Stramenopiles</taxon>
        <taxon>Oomycota</taxon>
        <taxon>Saprolegniomycetes</taxon>
        <taxon>Saprolegniales</taxon>
        <taxon>Achlyaceae</taxon>
        <taxon>Achlya</taxon>
    </lineage>
</organism>
<dbReference type="Pfam" id="PF04676">
    <property type="entry name" value="CwfJ_C_2"/>
    <property type="match status" value="1"/>
</dbReference>
<dbReference type="InterPro" id="IPR040194">
    <property type="entry name" value="Cwf19-like"/>
</dbReference>
<comment type="similarity">
    <text evidence="1">Belongs to the CWF19 family.</text>
</comment>
<dbReference type="InterPro" id="IPR006768">
    <property type="entry name" value="Cwf19-like_C_dom-1"/>
</dbReference>
<gene>
    <name evidence="5" type="ORF">ACHHYP_15787</name>
</gene>
<evidence type="ECO:0000313" key="6">
    <source>
        <dbReference type="Proteomes" id="UP000243579"/>
    </source>
</evidence>
<evidence type="ECO:0000256" key="2">
    <source>
        <dbReference type="SAM" id="MobiDB-lite"/>
    </source>
</evidence>
<feature type="region of interest" description="Disordered" evidence="2">
    <location>
        <begin position="334"/>
        <end position="364"/>
    </location>
</feature>
<feature type="region of interest" description="Disordered" evidence="2">
    <location>
        <begin position="172"/>
        <end position="321"/>
    </location>
</feature>
<evidence type="ECO:0000259" key="4">
    <source>
        <dbReference type="Pfam" id="PF04677"/>
    </source>
</evidence>
<proteinExistence type="inferred from homology"/>
<dbReference type="InterPro" id="IPR036265">
    <property type="entry name" value="HIT-like_sf"/>
</dbReference>
<feature type="compositionally biased region" description="Low complexity" evidence="2">
    <location>
        <begin position="120"/>
        <end position="131"/>
    </location>
</feature>
<reference evidence="5 6" key="1">
    <citation type="journal article" date="2014" name="Genome Biol. Evol.">
        <title>The secreted proteins of Achlya hypogyna and Thraustotheca clavata identify the ancestral oomycete secretome and reveal gene acquisitions by horizontal gene transfer.</title>
        <authorList>
            <person name="Misner I."/>
            <person name="Blouin N."/>
            <person name="Leonard G."/>
            <person name="Richards T.A."/>
            <person name="Lane C.E."/>
        </authorList>
    </citation>
    <scope>NUCLEOTIDE SEQUENCE [LARGE SCALE GENOMIC DNA]</scope>
    <source>
        <strain evidence="5 6">ATCC 48635</strain>
    </source>
</reference>
<dbReference type="Proteomes" id="UP000243579">
    <property type="component" value="Unassembled WGS sequence"/>
</dbReference>
<dbReference type="InterPro" id="IPR006767">
    <property type="entry name" value="Cwf19-like_C_dom-2"/>
</dbReference>
<dbReference type="GO" id="GO:0000398">
    <property type="term" value="P:mRNA splicing, via spliceosome"/>
    <property type="evidence" value="ECO:0007669"/>
    <property type="project" value="TreeGrafter"/>
</dbReference>
<feature type="region of interest" description="Disordered" evidence="2">
    <location>
        <begin position="411"/>
        <end position="442"/>
    </location>
</feature>
<dbReference type="SUPFAM" id="SSF54197">
    <property type="entry name" value="HIT-like"/>
    <property type="match status" value="1"/>
</dbReference>
<dbReference type="EMBL" id="JNBR01000144">
    <property type="protein sequence ID" value="OQR96455.1"/>
    <property type="molecule type" value="Genomic_DNA"/>
</dbReference>
<dbReference type="AlphaFoldDB" id="A0A1V9ZEL7"/>
<dbReference type="PANTHER" id="PTHR12072:SF5">
    <property type="entry name" value="CWF19-LIKE PROTEIN 2"/>
    <property type="match status" value="1"/>
</dbReference>
<feature type="compositionally biased region" description="Basic and acidic residues" evidence="2">
    <location>
        <begin position="239"/>
        <end position="248"/>
    </location>
</feature>
<dbReference type="STRING" id="1202772.A0A1V9ZEL7"/>
<feature type="region of interest" description="Disordered" evidence="2">
    <location>
        <begin position="1"/>
        <end position="135"/>
    </location>
</feature>
<evidence type="ECO:0000259" key="3">
    <source>
        <dbReference type="Pfam" id="PF04676"/>
    </source>
</evidence>
<feature type="compositionally biased region" description="Basic residues" evidence="2">
    <location>
        <begin position="281"/>
        <end position="309"/>
    </location>
</feature>
<feature type="compositionally biased region" description="Basic residues" evidence="2">
    <location>
        <begin position="25"/>
        <end position="42"/>
    </location>
</feature>
<evidence type="ECO:0000256" key="1">
    <source>
        <dbReference type="ARBA" id="ARBA00006795"/>
    </source>
</evidence>
<feature type="compositionally biased region" description="Low complexity" evidence="2">
    <location>
        <begin position="411"/>
        <end position="425"/>
    </location>
</feature>
<feature type="compositionally biased region" description="Basic and acidic residues" evidence="2">
    <location>
        <begin position="81"/>
        <end position="103"/>
    </location>
</feature>
<dbReference type="OrthoDB" id="2113965at2759"/>
<feature type="compositionally biased region" description="Basic and acidic residues" evidence="2">
    <location>
        <begin position="174"/>
        <end position="207"/>
    </location>
</feature>
<dbReference type="GO" id="GO:0071014">
    <property type="term" value="C:post-mRNA release spliceosomal complex"/>
    <property type="evidence" value="ECO:0007669"/>
    <property type="project" value="TreeGrafter"/>
</dbReference>
<protein>
    <recommendedName>
        <fullName evidence="7">CWF19-like protein</fullName>
    </recommendedName>
</protein>